<sequence length="78" mass="8808">QSFKGGIFAAVVFAHPDKTYVFDLLTKEIPGARVSRGFTPPNIQTAFQQRTAKMQQHRRLPPTDSRVPETVKLELKGR</sequence>
<gene>
    <name evidence="2" type="ORF">TSPGSL018_17171</name>
</gene>
<dbReference type="AlphaFoldDB" id="A0A061R328"/>
<accession>A0A061R328</accession>
<dbReference type="EMBL" id="GBEZ01021840">
    <property type="protein sequence ID" value="JAC64946.1"/>
    <property type="molecule type" value="Transcribed_RNA"/>
</dbReference>
<evidence type="ECO:0000313" key="2">
    <source>
        <dbReference type="EMBL" id="JAC64946.1"/>
    </source>
</evidence>
<feature type="non-terminal residue" evidence="2">
    <location>
        <position position="1"/>
    </location>
</feature>
<feature type="region of interest" description="Disordered" evidence="1">
    <location>
        <begin position="52"/>
        <end position="78"/>
    </location>
</feature>
<proteinExistence type="predicted"/>
<name>A0A061R328_9CHLO</name>
<organism evidence="2">
    <name type="scientific">Tetraselmis sp. GSL018</name>
    <dbReference type="NCBI Taxonomy" id="582737"/>
    <lineage>
        <taxon>Eukaryota</taxon>
        <taxon>Viridiplantae</taxon>
        <taxon>Chlorophyta</taxon>
        <taxon>core chlorophytes</taxon>
        <taxon>Chlorodendrophyceae</taxon>
        <taxon>Chlorodendrales</taxon>
        <taxon>Chlorodendraceae</taxon>
        <taxon>Tetraselmis</taxon>
    </lineage>
</organism>
<protein>
    <submittedName>
        <fullName evidence="2">Uncharacterized protein</fullName>
    </submittedName>
</protein>
<evidence type="ECO:0000256" key="1">
    <source>
        <dbReference type="SAM" id="MobiDB-lite"/>
    </source>
</evidence>
<feature type="compositionally biased region" description="Basic and acidic residues" evidence="1">
    <location>
        <begin position="66"/>
        <end position="78"/>
    </location>
</feature>
<reference evidence="2" key="1">
    <citation type="submission" date="2014-05" db="EMBL/GenBank/DDBJ databases">
        <title>The transcriptome of the halophilic microalga Tetraselmis sp. GSL018 isolated from the Great Salt Lake, Utah.</title>
        <authorList>
            <person name="Jinkerson R.E."/>
            <person name="D'Adamo S."/>
            <person name="Posewitz M.C."/>
        </authorList>
    </citation>
    <scope>NUCLEOTIDE SEQUENCE</scope>
    <source>
        <strain evidence="2">GSL018</strain>
    </source>
</reference>